<evidence type="ECO:0000256" key="1">
    <source>
        <dbReference type="SAM" id="MobiDB-lite"/>
    </source>
</evidence>
<feature type="region of interest" description="Disordered" evidence="1">
    <location>
        <begin position="1"/>
        <end position="23"/>
    </location>
</feature>
<proteinExistence type="predicted"/>
<dbReference type="EMBL" id="QZWG01000019">
    <property type="protein sequence ID" value="RZB48080.1"/>
    <property type="molecule type" value="Genomic_DNA"/>
</dbReference>
<evidence type="ECO:0000313" key="3">
    <source>
        <dbReference type="Proteomes" id="UP000289340"/>
    </source>
</evidence>
<dbReference type="Proteomes" id="UP000289340">
    <property type="component" value="Chromosome 19"/>
</dbReference>
<name>A0A445FH01_GLYSO</name>
<dbReference type="PANTHER" id="PTHR36746">
    <property type="entry name" value="BNAC04G51760D PROTEIN"/>
    <property type="match status" value="1"/>
</dbReference>
<sequence>MGNRNSSSKSKVHGQVTRVASSEPGYDFDYDPIMGMPVTKFRDEYIGKSKGETPGKLKGTGMYSYQQGNAALDSDETFNSFIRRAKCKIRTVSHIDREQSNVAPATPPVYEANAMDNQNDQFSNFIQSTKKKLRTTSSMRKNGSFNNGY</sequence>
<comment type="caution">
    <text evidence="2">The sequence shown here is derived from an EMBL/GenBank/DDBJ whole genome shotgun (WGS) entry which is preliminary data.</text>
</comment>
<evidence type="ECO:0000313" key="2">
    <source>
        <dbReference type="EMBL" id="RZB48080.1"/>
    </source>
</evidence>
<keyword evidence="3" id="KW-1185">Reference proteome</keyword>
<organism evidence="2 3">
    <name type="scientific">Glycine soja</name>
    <name type="common">Wild soybean</name>
    <dbReference type="NCBI Taxonomy" id="3848"/>
    <lineage>
        <taxon>Eukaryota</taxon>
        <taxon>Viridiplantae</taxon>
        <taxon>Streptophyta</taxon>
        <taxon>Embryophyta</taxon>
        <taxon>Tracheophyta</taxon>
        <taxon>Spermatophyta</taxon>
        <taxon>Magnoliopsida</taxon>
        <taxon>eudicotyledons</taxon>
        <taxon>Gunneridae</taxon>
        <taxon>Pentapetalae</taxon>
        <taxon>rosids</taxon>
        <taxon>fabids</taxon>
        <taxon>Fabales</taxon>
        <taxon>Fabaceae</taxon>
        <taxon>Papilionoideae</taxon>
        <taxon>50 kb inversion clade</taxon>
        <taxon>NPAAA clade</taxon>
        <taxon>indigoferoid/millettioid clade</taxon>
        <taxon>Phaseoleae</taxon>
        <taxon>Glycine</taxon>
        <taxon>Glycine subgen. Soja</taxon>
    </lineage>
</organism>
<dbReference type="AlphaFoldDB" id="A0A445FH01"/>
<reference evidence="2 3" key="1">
    <citation type="submission" date="2018-09" db="EMBL/GenBank/DDBJ databases">
        <title>A high-quality reference genome of wild soybean provides a powerful tool to mine soybean genomes.</title>
        <authorList>
            <person name="Xie M."/>
            <person name="Chung C.Y.L."/>
            <person name="Li M.-W."/>
            <person name="Wong F.-L."/>
            <person name="Chan T.-F."/>
            <person name="Lam H.-M."/>
        </authorList>
    </citation>
    <scope>NUCLEOTIDE SEQUENCE [LARGE SCALE GENOMIC DNA]</scope>
    <source>
        <strain evidence="3">cv. W05</strain>
        <tissue evidence="2">Hypocotyl of etiolated seedlings</tissue>
    </source>
</reference>
<accession>A0A445FH01</accession>
<protein>
    <submittedName>
        <fullName evidence="2">Uncharacterized protein</fullName>
    </submittedName>
</protein>
<dbReference type="PANTHER" id="PTHR36746:SF3">
    <property type="entry name" value="DUF4005 DOMAIN-CONTAINING PROTEIN"/>
    <property type="match status" value="1"/>
</dbReference>
<gene>
    <name evidence="2" type="ORF">D0Y65_051566</name>
</gene>